<evidence type="ECO:0000313" key="4">
    <source>
        <dbReference type="EMBL" id="RBP35068.1"/>
    </source>
</evidence>
<keyword evidence="1" id="KW-0175">Coiled coil</keyword>
<evidence type="ECO:0000259" key="3">
    <source>
        <dbReference type="Pfam" id="PF02371"/>
    </source>
</evidence>
<name>A0A366GZR0_9BACT</name>
<dbReference type="NCBIfam" id="NF033542">
    <property type="entry name" value="transpos_IS110"/>
    <property type="match status" value="1"/>
</dbReference>
<evidence type="ECO:0000256" key="1">
    <source>
        <dbReference type="SAM" id="Coils"/>
    </source>
</evidence>
<dbReference type="RefSeq" id="WP_113962475.1">
    <property type="nucleotide sequence ID" value="NZ_QNRR01000032.1"/>
</dbReference>
<dbReference type="Pfam" id="PF01548">
    <property type="entry name" value="DEDD_Tnp_IS110"/>
    <property type="match status" value="1"/>
</dbReference>
<comment type="caution">
    <text evidence="4">The sequence shown here is derived from an EMBL/GenBank/DDBJ whole genome shotgun (WGS) entry which is preliminary data.</text>
</comment>
<dbReference type="PANTHER" id="PTHR33055">
    <property type="entry name" value="TRANSPOSASE FOR INSERTION SEQUENCE ELEMENT IS1111A"/>
    <property type="match status" value="1"/>
</dbReference>
<dbReference type="GO" id="GO:0004803">
    <property type="term" value="F:transposase activity"/>
    <property type="evidence" value="ECO:0007669"/>
    <property type="project" value="InterPro"/>
</dbReference>
<protein>
    <submittedName>
        <fullName evidence="4">Transposase</fullName>
    </submittedName>
</protein>
<dbReference type="InterPro" id="IPR002525">
    <property type="entry name" value="Transp_IS110-like_N"/>
</dbReference>
<sequence length="319" mass="35188">MSKNHLTIIYLGVDVAKLTLQLDPTHLGGLSQVNNTPAGLKTLLKALGKLQRKTGSTVHVLCEATGCYHRLLVDTMHKEGVRVSALHAHRVRSFAHTLGKHAKTDAIDARVLTHFGQRMEPEPTAPLNPAHRQLQALTTRRTQLLDMQVMEKNRMESHTLPELIKQAQHTLRYLQGQIDKLNKMIQDFLAQTQELQQQTERLCQMQGVGLVTATGLLAALPELGTLGRRQIVSLAGLAPRVRESGNYKGQRTIGGGRASARRCLYMAALAASLSNPILKGLYQRLRAKGKPAKVALTAVMRQLLTVLNALLKNPDFRLA</sequence>
<dbReference type="AlphaFoldDB" id="A0A366GZR0"/>
<evidence type="ECO:0000313" key="5">
    <source>
        <dbReference type="Proteomes" id="UP000253426"/>
    </source>
</evidence>
<dbReference type="GO" id="GO:0003677">
    <property type="term" value="F:DNA binding"/>
    <property type="evidence" value="ECO:0007669"/>
    <property type="project" value="InterPro"/>
</dbReference>
<dbReference type="InterPro" id="IPR003346">
    <property type="entry name" value="Transposase_20"/>
</dbReference>
<proteinExistence type="predicted"/>
<organism evidence="4 5">
    <name type="scientific">Roseimicrobium gellanilyticum</name>
    <dbReference type="NCBI Taxonomy" id="748857"/>
    <lineage>
        <taxon>Bacteria</taxon>
        <taxon>Pseudomonadati</taxon>
        <taxon>Verrucomicrobiota</taxon>
        <taxon>Verrucomicrobiia</taxon>
        <taxon>Verrucomicrobiales</taxon>
        <taxon>Verrucomicrobiaceae</taxon>
        <taxon>Roseimicrobium</taxon>
    </lineage>
</organism>
<accession>A0A366GZR0</accession>
<keyword evidence="5" id="KW-1185">Reference proteome</keyword>
<dbReference type="Pfam" id="PF02371">
    <property type="entry name" value="Transposase_20"/>
    <property type="match status" value="1"/>
</dbReference>
<dbReference type="PANTHER" id="PTHR33055:SF13">
    <property type="entry name" value="TRANSPOSASE"/>
    <property type="match status" value="1"/>
</dbReference>
<dbReference type="InterPro" id="IPR047650">
    <property type="entry name" value="Transpos_IS110"/>
</dbReference>
<evidence type="ECO:0000259" key="2">
    <source>
        <dbReference type="Pfam" id="PF01548"/>
    </source>
</evidence>
<feature type="domain" description="Transposase IS110-like N-terminal" evidence="2">
    <location>
        <begin position="12"/>
        <end position="158"/>
    </location>
</feature>
<dbReference type="Proteomes" id="UP000253426">
    <property type="component" value="Unassembled WGS sequence"/>
</dbReference>
<dbReference type="OrthoDB" id="8261795at2"/>
<feature type="domain" description="Transposase IS116/IS110/IS902 C-terminal" evidence="3">
    <location>
        <begin position="200"/>
        <end position="283"/>
    </location>
</feature>
<feature type="coiled-coil region" evidence="1">
    <location>
        <begin position="164"/>
        <end position="198"/>
    </location>
</feature>
<gene>
    <name evidence="4" type="ORF">DES53_1321</name>
</gene>
<dbReference type="EMBL" id="QNRR01000032">
    <property type="protein sequence ID" value="RBP35068.1"/>
    <property type="molecule type" value="Genomic_DNA"/>
</dbReference>
<dbReference type="GO" id="GO:0006313">
    <property type="term" value="P:DNA transposition"/>
    <property type="evidence" value="ECO:0007669"/>
    <property type="project" value="InterPro"/>
</dbReference>
<reference evidence="4 5" key="1">
    <citation type="submission" date="2018-06" db="EMBL/GenBank/DDBJ databases">
        <title>Genomic Encyclopedia of Type Strains, Phase IV (KMG-IV): sequencing the most valuable type-strain genomes for metagenomic binning, comparative biology and taxonomic classification.</title>
        <authorList>
            <person name="Goeker M."/>
        </authorList>
    </citation>
    <scope>NUCLEOTIDE SEQUENCE [LARGE SCALE GENOMIC DNA]</scope>
    <source>
        <strain evidence="4 5">DSM 25532</strain>
    </source>
</reference>